<dbReference type="SUPFAM" id="SSF51197">
    <property type="entry name" value="Clavaminate synthase-like"/>
    <property type="match status" value="1"/>
</dbReference>
<organism evidence="1 2">
    <name type="scientific">Niveomyces insectorum RCEF 264</name>
    <dbReference type="NCBI Taxonomy" id="1081102"/>
    <lineage>
        <taxon>Eukaryota</taxon>
        <taxon>Fungi</taxon>
        <taxon>Dikarya</taxon>
        <taxon>Ascomycota</taxon>
        <taxon>Pezizomycotina</taxon>
        <taxon>Sordariomycetes</taxon>
        <taxon>Hypocreomycetidae</taxon>
        <taxon>Hypocreales</taxon>
        <taxon>Cordycipitaceae</taxon>
        <taxon>Niveomyces</taxon>
    </lineage>
</organism>
<gene>
    <name evidence="1" type="ORF">SPI_07056</name>
</gene>
<dbReference type="PANTHER" id="PTHR30613">
    <property type="entry name" value="UNCHARACTERIZED PROTEIN YBIU-RELATED"/>
    <property type="match status" value="1"/>
</dbReference>
<evidence type="ECO:0008006" key="3">
    <source>
        <dbReference type="Google" id="ProtNLM"/>
    </source>
</evidence>
<keyword evidence="2" id="KW-1185">Reference proteome</keyword>
<sequence>MASGKMLELKQAQYPCPLLDEKYSKLKQSIVRPEDQARLVESYHRLTKILEAEADRIAQAGPKAIPEIDFATVEASNGRLPDALADTVRQTGCVIIRGVVPEELAAGWEEELRAYTKRHPKVAGFPKHDPQNFSLFWTRPQVQIRSHPQVLKAMHAVSRLWHVTRDDAVFDLASQVVYADRFRIRHPSKDSEYTLPAHQDSGAMERWEDPEYRACYQAIFDGRWEDYDPWNADHRSDAKTDLYSTGMSCSAFRSLQGWLSLSHTGTGEGTLRLVPELKLATAYQLLRPFFILNETFDGVTPLFPGAAPGQLQFFPTEALHPHLLLAKSMVGIPPVRPGDYVFWHCDLVHEVDRFHPGARDSSVAYNACVPLCPYNVENMLEMRRAFLGVDTPKDFAKYEHGELEREHADHGARRENVLCVDGLRALGLAKFDEEEAGITAGQREMRKLANTKLGFAAARK</sequence>
<name>A0A167Q8B9_9HYPO</name>
<dbReference type="OrthoDB" id="8249012at2759"/>
<dbReference type="InterPro" id="IPR027443">
    <property type="entry name" value="IPNS-like_sf"/>
</dbReference>
<protein>
    <recommendedName>
        <fullName evidence="3">DUF1479 domain protein</fullName>
    </recommendedName>
</protein>
<proteinExistence type="predicted"/>
<dbReference type="EMBL" id="AZHD01000014">
    <property type="protein sequence ID" value="OAA57397.1"/>
    <property type="molecule type" value="Genomic_DNA"/>
</dbReference>
<dbReference type="STRING" id="1081102.A0A167Q8B9"/>
<accession>A0A167Q8B9</accession>
<dbReference type="Proteomes" id="UP000076874">
    <property type="component" value="Unassembled WGS sequence"/>
</dbReference>
<dbReference type="AlphaFoldDB" id="A0A167Q8B9"/>
<dbReference type="InterPro" id="IPR010856">
    <property type="entry name" value="Gig2-like"/>
</dbReference>
<dbReference type="Gene3D" id="2.60.120.330">
    <property type="entry name" value="B-lactam Antibiotic, Isopenicillin N Synthase, Chain"/>
    <property type="match status" value="1"/>
</dbReference>
<evidence type="ECO:0000313" key="2">
    <source>
        <dbReference type="Proteomes" id="UP000076874"/>
    </source>
</evidence>
<dbReference type="PANTHER" id="PTHR30613:SF1">
    <property type="entry name" value="DUF1479 DOMAIN PROTEIN (AFU_ORTHOLOGUE AFUA_5G09280)"/>
    <property type="match status" value="1"/>
</dbReference>
<dbReference type="Pfam" id="PF07350">
    <property type="entry name" value="Gig2-like"/>
    <property type="match status" value="1"/>
</dbReference>
<comment type="caution">
    <text evidence="1">The sequence shown here is derived from an EMBL/GenBank/DDBJ whole genome shotgun (WGS) entry which is preliminary data.</text>
</comment>
<evidence type="ECO:0000313" key="1">
    <source>
        <dbReference type="EMBL" id="OAA57397.1"/>
    </source>
</evidence>
<reference evidence="1 2" key="1">
    <citation type="journal article" date="2016" name="Genome Biol. Evol.">
        <title>Divergent and convergent evolution of fungal pathogenicity.</title>
        <authorList>
            <person name="Shang Y."/>
            <person name="Xiao G."/>
            <person name="Zheng P."/>
            <person name="Cen K."/>
            <person name="Zhan S."/>
            <person name="Wang C."/>
        </authorList>
    </citation>
    <scope>NUCLEOTIDE SEQUENCE [LARGE SCALE GENOMIC DNA]</scope>
    <source>
        <strain evidence="1 2">RCEF 264</strain>
    </source>
</reference>